<comment type="caution">
    <text evidence="2">The sequence shown here is derived from an EMBL/GenBank/DDBJ whole genome shotgun (WGS) entry which is preliminary data.</text>
</comment>
<dbReference type="RefSeq" id="WP_344036108.1">
    <property type="nucleotide sequence ID" value="NZ_BAAAKE010000004.1"/>
</dbReference>
<protein>
    <submittedName>
        <fullName evidence="2">WXG100 family type VII secretion target</fullName>
    </submittedName>
</protein>
<dbReference type="InterPro" id="IPR036689">
    <property type="entry name" value="ESAT-6-like_sf"/>
</dbReference>
<sequence length="370" mass="36824">MRAEDGGQLAAAVGPELDYLSGISRRLGVRDLVAEYFAPVLGEWGELQDEAERWRAAGVVVERVTRDLTGPLGKLDSAWQGRDADSFVDHMRQVGLAGHDMSDAMHAMGEALDQTAEGVRGIVRDMARVYAEAADAVSGAAALPLDGDRRVVEVLDELHDPARELHEAARDVLEAFARLCEGVSGSEEFGDVEVEHRYPERNWAFDAPRGPSVDRPGEPAPGRPGAEGPADPKPAAAGGGGAGGGGGGVPGGGGGGVPGGGVPGGGGLGGGGLGGGAPEQVQQGGSTTVAGPSAEPAPRPAAAAVAAGPAGAAAPAGMGMMGGMMAPPVAGAGGQQGGDQDHKSKVRIAGSTEELFGKPGKSAPPVLGDD</sequence>
<feature type="compositionally biased region" description="Gly residues" evidence="1">
    <location>
        <begin position="237"/>
        <end position="277"/>
    </location>
</feature>
<feature type="region of interest" description="Disordered" evidence="1">
    <location>
        <begin position="203"/>
        <end position="302"/>
    </location>
</feature>
<reference evidence="3" key="1">
    <citation type="journal article" date="2019" name="Int. J. Syst. Evol. Microbiol.">
        <title>The Global Catalogue of Microorganisms (GCM) 10K type strain sequencing project: providing services to taxonomists for standard genome sequencing and annotation.</title>
        <authorList>
            <consortium name="The Broad Institute Genomics Platform"/>
            <consortium name="The Broad Institute Genome Sequencing Center for Infectious Disease"/>
            <person name="Wu L."/>
            <person name="Ma J."/>
        </authorList>
    </citation>
    <scope>NUCLEOTIDE SEQUENCE [LARGE SCALE GENOMIC DNA]</scope>
    <source>
        <strain evidence="3">KCTC 12848</strain>
    </source>
</reference>
<dbReference type="SUPFAM" id="SSF140453">
    <property type="entry name" value="EsxAB dimer-like"/>
    <property type="match status" value="1"/>
</dbReference>
<dbReference type="EMBL" id="JBHSJB010000028">
    <property type="protein sequence ID" value="MFC5057812.1"/>
    <property type="molecule type" value="Genomic_DNA"/>
</dbReference>
<gene>
    <name evidence="2" type="ORF">ACFPFM_29205</name>
</gene>
<evidence type="ECO:0000313" key="3">
    <source>
        <dbReference type="Proteomes" id="UP001595833"/>
    </source>
</evidence>
<dbReference type="Gene3D" id="1.10.287.1060">
    <property type="entry name" value="ESAT-6-like"/>
    <property type="match status" value="1"/>
</dbReference>
<feature type="compositionally biased region" description="Low complexity" evidence="1">
    <location>
        <begin position="223"/>
        <end position="236"/>
    </location>
</feature>
<name>A0ABV9Y8B8_9PSEU</name>
<dbReference type="Proteomes" id="UP001595833">
    <property type="component" value="Unassembled WGS sequence"/>
</dbReference>
<feature type="compositionally biased region" description="Polar residues" evidence="1">
    <location>
        <begin position="280"/>
        <end position="289"/>
    </location>
</feature>
<proteinExistence type="predicted"/>
<keyword evidence="3" id="KW-1185">Reference proteome</keyword>
<feature type="region of interest" description="Disordered" evidence="1">
    <location>
        <begin position="320"/>
        <end position="370"/>
    </location>
</feature>
<feature type="compositionally biased region" description="Low complexity" evidence="1">
    <location>
        <begin position="290"/>
        <end position="302"/>
    </location>
</feature>
<feature type="compositionally biased region" description="Low complexity" evidence="1">
    <location>
        <begin position="320"/>
        <end position="330"/>
    </location>
</feature>
<organism evidence="2 3">
    <name type="scientific">Saccharothrix xinjiangensis</name>
    <dbReference type="NCBI Taxonomy" id="204798"/>
    <lineage>
        <taxon>Bacteria</taxon>
        <taxon>Bacillati</taxon>
        <taxon>Actinomycetota</taxon>
        <taxon>Actinomycetes</taxon>
        <taxon>Pseudonocardiales</taxon>
        <taxon>Pseudonocardiaceae</taxon>
        <taxon>Saccharothrix</taxon>
    </lineage>
</organism>
<accession>A0ABV9Y8B8</accession>
<evidence type="ECO:0000313" key="2">
    <source>
        <dbReference type="EMBL" id="MFC5057812.1"/>
    </source>
</evidence>
<evidence type="ECO:0000256" key="1">
    <source>
        <dbReference type="SAM" id="MobiDB-lite"/>
    </source>
</evidence>